<gene>
    <name evidence="2" type="ORF">EJ03DRAFT_352493</name>
</gene>
<organism evidence="2 3">
    <name type="scientific">Teratosphaeria nubilosa</name>
    <dbReference type="NCBI Taxonomy" id="161662"/>
    <lineage>
        <taxon>Eukaryota</taxon>
        <taxon>Fungi</taxon>
        <taxon>Dikarya</taxon>
        <taxon>Ascomycota</taxon>
        <taxon>Pezizomycotina</taxon>
        <taxon>Dothideomycetes</taxon>
        <taxon>Dothideomycetidae</taxon>
        <taxon>Mycosphaerellales</taxon>
        <taxon>Teratosphaeriaceae</taxon>
        <taxon>Teratosphaeria</taxon>
    </lineage>
</organism>
<dbReference type="OrthoDB" id="10368108at2759"/>
<dbReference type="Proteomes" id="UP000799436">
    <property type="component" value="Unassembled WGS sequence"/>
</dbReference>
<accession>A0A6G1L634</accession>
<feature type="region of interest" description="Disordered" evidence="1">
    <location>
        <begin position="128"/>
        <end position="147"/>
    </location>
</feature>
<feature type="compositionally biased region" description="Basic and acidic residues" evidence="1">
    <location>
        <begin position="42"/>
        <end position="69"/>
    </location>
</feature>
<reference evidence="2" key="1">
    <citation type="journal article" date="2020" name="Stud. Mycol.">
        <title>101 Dothideomycetes genomes: a test case for predicting lifestyles and emergence of pathogens.</title>
        <authorList>
            <person name="Haridas S."/>
            <person name="Albert R."/>
            <person name="Binder M."/>
            <person name="Bloem J."/>
            <person name="Labutti K."/>
            <person name="Salamov A."/>
            <person name="Andreopoulos B."/>
            <person name="Baker S."/>
            <person name="Barry K."/>
            <person name="Bills G."/>
            <person name="Bluhm B."/>
            <person name="Cannon C."/>
            <person name="Castanera R."/>
            <person name="Culley D."/>
            <person name="Daum C."/>
            <person name="Ezra D."/>
            <person name="Gonzalez J."/>
            <person name="Henrissat B."/>
            <person name="Kuo A."/>
            <person name="Liang C."/>
            <person name="Lipzen A."/>
            <person name="Lutzoni F."/>
            <person name="Magnuson J."/>
            <person name="Mondo S."/>
            <person name="Nolan M."/>
            <person name="Ohm R."/>
            <person name="Pangilinan J."/>
            <person name="Park H.-J."/>
            <person name="Ramirez L."/>
            <person name="Alfaro M."/>
            <person name="Sun H."/>
            <person name="Tritt A."/>
            <person name="Yoshinaga Y."/>
            <person name="Zwiers L.-H."/>
            <person name="Turgeon B."/>
            <person name="Goodwin S."/>
            <person name="Spatafora J."/>
            <person name="Crous P."/>
            <person name="Grigoriev I."/>
        </authorList>
    </citation>
    <scope>NUCLEOTIDE SEQUENCE</scope>
    <source>
        <strain evidence="2">CBS 116005</strain>
    </source>
</reference>
<keyword evidence="3" id="KW-1185">Reference proteome</keyword>
<evidence type="ECO:0000256" key="1">
    <source>
        <dbReference type="SAM" id="MobiDB-lite"/>
    </source>
</evidence>
<dbReference type="EMBL" id="ML995848">
    <property type="protein sequence ID" value="KAF2768052.1"/>
    <property type="molecule type" value="Genomic_DNA"/>
</dbReference>
<evidence type="ECO:0000313" key="3">
    <source>
        <dbReference type="Proteomes" id="UP000799436"/>
    </source>
</evidence>
<evidence type="ECO:0000313" key="2">
    <source>
        <dbReference type="EMBL" id="KAF2768052.1"/>
    </source>
</evidence>
<feature type="region of interest" description="Disordered" evidence="1">
    <location>
        <begin position="31"/>
        <end position="114"/>
    </location>
</feature>
<sequence length="182" mass="20295">MSSIYSQPVEIHAPSEIDWTGFHNRWPATIDDLHPGYSFARPSREPKASSEEHDRPPSEEHGLPQHEMIDGAGRWESLHERRHSGHSATPEAPSDHGLVARKARQPTNSPAPTLMKGKAIMRSVSRSLRKTSTKFLRSASDESRRKKRQAVYGLAEAARKYGDVVGLGEKYLFAGVLPYEGT</sequence>
<protein>
    <submittedName>
        <fullName evidence="2">Uncharacterized protein</fullName>
    </submittedName>
</protein>
<name>A0A6G1L634_9PEZI</name>
<dbReference type="AlphaFoldDB" id="A0A6G1L634"/>
<proteinExistence type="predicted"/>